<gene>
    <name evidence="1" type="ORF">BCL90_4018</name>
</gene>
<name>A0A497XVS3_9SPHI</name>
<proteinExistence type="predicted"/>
<dbReference type="AlphaFoldDB" id="A0A497XVS3"/>
<dbReference type="Proteomes" id="UP000273898">
    <property type="component" value="Unassembled WGS sequence"/>
</dbReference>
<comment type="caution">
    <text evidence="1">The sequence shown here is derived from an EMBL/GenBank/DDBJ whole genome shotgun (WGS) entry which is preliminary data.</text>
</comment>
<evidence type="ECO:0000313" key="1">
    <source>
        <dbReference type="EMBL" id="RLJ73853.1"/>
    </source>
</evidence>
<dbReference type="RefSeq" id="WP_166792082.1">
    <property type="nucleotide sequence ID" value="NZ_RCCK01000013.1"/>
</dbReference>
<evidence type="ECO:0000313" key="2">
    <source>
        <dbReference type="Proteomes" id="UP000273898"/>
    </source>
</evidence>
<dbReference type="EMBL" id="RCCK01000013">
    <property type="protein sequence ID" value="RLJ73853.1"/>
    <property type="molecule type" value="Genomic_DNA"/>
</dbReference>
<accession>A0A497XVS3</accession>
<protein>
    <submittedName>
        <fullName evidence="1">Uncharacterized protein</fullName>
    </submittedName>
</protein>
<organism evidence="1 2">
    <name type="scientific">Pedobacter alluvionis</name>
    <dbReference type="NCBI Taxonomy" id="475253"/>
    <lineage>
        <taxon>Bacteria</taxon>
        <taxon>Pseudomonadati</taxon>
        <taxon>Bacteroidota</taxon>
        <taxon>Sphingobacteriia</taxon>
        <taxon>Sphingobacteriales</taxon>
        <taxon>Sphingobacteriaceae</taxon>
        <taxon>Pedobacter</taxon>
    </lineage>
</organism>
<sequence>MPTTVKKGNQHTDHGNAVISKHVKGYENDLYFVKKADKATEILEKFGLPDVKKK</sequence>
<reference evidence="1 2" key="1">
    <citation type="submission" date="2018-10" db="EMBL/GenBank/DDBJ databases">
        <title>Genomic Encyclopedia of Archaeal and Bacterial Type Strains, Phase II (KMG-II): from individual species to whole genera.</title>
        <authorList>
            <person name="Goeker M."/>
        </authorList>
    </citation>
    <scope>NUCLEOTIDE SEQUENCE [LARGE SCALE GENOMIC DNA]</scope>
    <source>
        <strain evidence="1 2">DSM 19624</strain>
    </source>
</reference>